<evidence type="ECO:0000313" key="2">
    <source>
        <dbReference type="EMBL" id="GLR66621.1"/>
    </source>
</evidence>
<dbReference type="EMBL" id="BSOS01000027">
    <property type="protein sequence ID" value="GLR66621.1"/>
    <property type="molecule type" value="Genomic_DNA"/>
</dbReference>
<feature type="domain" description="OB" evidence="1">
    <location>
        <begin position="29"/>
        <end position="94"/>
    </location>
</feature>
<dbReference type="RefSeq" id="WP_284257322.1">
    <property type="nucleotide sequence ID" value="NZ_BSOS01000027.1"/>
</dbReference>
<sequence length="164" mass="18632">MREEFSHRKLGICDQAMRAPDNKWLETAGIVLVRQKPGSAKGVMFITIEDETGIANLVVWPNLYEKQRRIILSSGMIAVYGRVQREGDVVHLISHRLTDLSAELASVGERDVAFPAPQGRCDEAKTVKSPDTRVALGNEVKEIHLPDFHINRILHVSRNRWERR</sequence>
<organism evidence="2 3">
    <name type="scientific">Acidocella aquatica</name>
    <dbReference type="NCBI Taxonomy" id="1922313"/>
    <lineage>
        <taxon>Bacteria</taxon>
        <taxon>Pseudomonadati</taxon>
        <taxon>Pseudomonadota</taxon>
        <taxon>Alphaproteobacteria</taxon>
        <taxon>Acetobacterales</taxon>
        <taxon>Acidocellaceae</taxon>
        <taxon>Acidocella</taxon>
    </lineage>
</organism>
<reference evidence="3" key="1">
    <citation type="journal article" date="2019" name="Int. J. Syst. Evol. Microbiol.">
        <title>The Global Catalogue of Microorganisms (GCM) 10K type strain sequencing project: providing services to taxonomists for standard genome sequencing and annotation.</title>
        <authorList>
            <consortium name="The Broad Institute Genomics Platform"/>
            <consortium name="The Broad Institute Genome Sequencing Center for Infectious Disease"/>
            <person name="Wu L."/>
            <person name="Ma J."/>
        </authorList>
    </citation>
    <scope>NUCLEOTIDE SEQUENCE [LARGE SCALE GENOMIC DNA]</scope>
    <source>
        <strain evidence="3">NBRC 112502</strain>
    </source>
</reference>
<evidence type="ECO:0000259" key="1">
    <source>
        <dbReference type="Pfam" id="PF01336"/>
    </source>
</evidence>
<proteinExistence type="predicted"/>
<comment type="caution">
    <text evidence="2">The sequence shown here is derived from an EMBL/GenBank/DDBJ whole genome shotgun (WGS) entry which is preliminary data.</text>
</comment>
<dbReference type="CDD" id="cd04485">
    <property type="entry name" value="DnaE_OBF"/>
    <property type="match status" value="1"/>
</dbReference>
<dbReference type="Pfam" id="PF01336">
    <property type="entry name" value="tRNA_anti-codon"/>
    <property type="match status" value="1"/>
</dbReference>
<name>A0ABQ6A2F3_9PROT</name>
<keyword evidence="3" id="KW-1185">Reference proteome</keyword>
<accession>A0ABQ6A2F3</accession>
<dbReference type="Proteomes" id="UP001156641">
    <property type="component" value="Unassembled WGS sequence"/>
</dbReference>
<protein>
    <recommendedName>
        <fullName evidence="1">OB domain-containing protein</fullName>
    </recommendedName>
</protein>
<dbReference type="InterPro" id="IPR004365">
    <property type="entry name" value="NA-bd_OB_tRNA"/>
</dbReference>
<gene>
    <name evidence="2" type="ORF">GCM10010909_13010</name>
</gene>
<evidence type="ECO:0000313" key="3">
    <source>
        <dbReference type="Proteomes" id="UP001156641"/>
    </source>
</evidence>